<proteinExistence type="predicted"/>
<evidence type="ECO:0000313" key="3">
    <source>
        <dbReference type="Proteomes" id="UP001365542"/>
    </source>
</evidence>
<sequence>MHLSSHTSSLVWRSPDLMDTDQMVITSVAAAASQRGNTVLCIIQFEIINRRVGWRYRDGGGGDGGDGGDGGGAEEQESSLPRTHDLFNLRDERTIPEAGGAMGKSG</sequence>
<feature type="compositionally biased region" description="Gly residues" evidence="1">
    <location>
        <begin position="61"/>
        <end position="71"/>
    </location>
</feature>
<evidence type="ECO:0000313" key="2">
    <source>
        <dbReference type="EMBL" id="KAK6539837.1"/>
    </source>
</evidence>
<name>A0AAV9XCR8_9PEZI</name>
<keyword evidence="3" id="KW-1185">Reference proteome</keyword>
<protein>
    <submittedName>
        <fullName evidence="2">Uncharacterized protein</fullName>
    </submittedName>
</protein>
<accession>A0AAV9XCR8</accession>
<dbReference type="EMBL" id="JAVHJO010000005">
    <property type="protein sequence ID" value="KAK6539837.1"/>
    <property type="molecule type" value="Genomic_DNA"/>
</dbReference>
<organism evidence="2 3">
    <name type="scientific">Orbilia ellipsospora</name>
    <dbReference type="NCBI Taxonomy" id="2528407"/>
    <lineage>
        <taxon>Eukaryota</taxon>
        <taxon>Fungi</taxon>
        <taxon>Dikarya</taxon>
        <taxon>Ascomycota</taxon>
        <taxon>Pezizomycotina</taxon>
        <taxon>Orbiliomycetes</taxon>
        <taxon>Orbiliales</taxon>
        <taxon>Orbiliaceae</taxon>
        <taxon>Orbilia</taxon>
    </lineage>
</organism>
<dbReference type="AlphaFoldDB" id="A0AAV9XCR8"/>
<feature type="compositionally biased region" description="Basic and acidic residues" evidence="1">
    <location>
        <begin position="82"/>
        <end position="95"/>
    </location>
</feature>
<reference evidence="2 3" key="1">
    <citation type="submission" date="2019-10" db="EMBL/GenBank/DDBJ databases">
        <authorList>
            <person name="Palmer J.M."/>
        </authorList>
    </citation>
    <scope>NUCLEOTIDE SEQUENCE [LARGE SCALE GENOMIC DNA]</scope>
    <source>
        <strain evidence="2 3">TWF694</strain>
    </source>
</reference>
<comment type="caution">
    <text evidence="2">The sequence shown here is derived from an EMBL/GenBank/DDBJ whole genome shotgun (WGS) entry which is preliminary data.</text>
</comment>
<feature type="region of interest" description="Disordered" evidence="1">
    <location>
        <begin position="56"/>
        <end position="106"/>
    </location>
</feature>
<evidence type="ECO:0000256" key="1">
    <source>
        <dbReference type="SAM" id="MobiDB-lite"/>
    </source>
</evidence>
<gene>
    <name evidence="2" type="ORF">TWF694_008683</name>
</gene>
<dbReference type="Proteomes" id="UP001365542">
    <property type="component" value="Unassembled WGS sequence"/>
</dbReference>